<sequence length="134" mass="13919">NCSAGEFIDSTNNYDCTPCPLGTYQNSTRQHDCEKCPPGATTQATGSISIGSCAAAPGVTNTASMKLQYVLLVLCTSAEEEAVSTTIHAKIVSLDSDWSGLCTDSTCSNAHVASTCESPTSKVIITVISLDHVP</sequence>
<feature type="domain" description="Tyrosine-protein kinase ephrin type A/B receptor-like" evidence="1">
    <location>
        <begin position="5"/>
        <end position="53"/>
    </location>
</feature>
<proteinExistence type="predicted"/>
<keyword evidence="3" id="KW-1185">Reference proteome</keyword>
<protein>
    <recommendedName>
        <fullName evidence="1">Tyrosine-protein kinase ephrin type A/B receptor-like domain-containing protein</fullName>
    </recommendedName>
</protein>
<evidence type="ECO:0000313" key="2">
    <source>
        <dbReference type="EMBL" id="KAK7477388.1"/>
    </source>
</evidence>
<dbReference type="SMART" id="SM01411">
    <property type="entry name" value="Ephrin_rec_like"/>
    <property type="match status" value="1"/>
</dbReference>
<feature type="non-terminal residue" evidence="2">
    <location>
        <position position="1"/>
    </location>
</feature>
<dbReference type="Proteomes" id="UP001519460">
    <property type="component" value="Unassembled WGS sequence"/>
</dbReference>
<evidence type="ECO:0000313" key="3">
    <source>
        <dbReference type="Proteomes" id="UP001519460"/>
    </source>
</evidence>
<feature type="non-terminal residue" evidence="2">
    <location>
        <position position="134"/>
    </location>
</feature>
<evidence type="ECO:0000259" key="1">
    <source>
        <dbReference type="Pfam" id="PF07699"/>
    </source>
</evidence>
<dbReference type="EMBL" id="JACVVK020000351">
    <property type="protein sequence ID" value="KAK7477388.1"/>
    <property type="molecule type" value="Genomic_DNA"/>
</dbReference>
<gene>
    <name evidence="2" type="ORF">BaRGS_00031364</name>
</gene>
<organism evidence="2 3">
    <name type="scientific">Batillaria attramentaria</name>
    <dbReference type="NCBI Taxonomy" id="370345"/>
    <lineage>
        <taxon>Eukaryota</taxon>
        <taxon>Metazoa</taxon>
        <taxon>Spiralia</taxon>
        <taxon>Lophotrochozoa</taxon>
        <taxon>Mollusca</taxon>
        <taxon>Gastropoda</taxon>
        <taxon>Caenogastropoda</taxon>
        <taxon>Sorbeoconcha</taxon>
        <taxon>Cerithioidea</taxon>
        <taxon>Batillariidae</taxon>
        <taxon>Batillaria</taxon>
    </lineage>
</organism>
<comment type="caution">
    <text evidence="2">The sequence shown here is derived from an EMBL/GenBank/DDBJ whole genome shotgun (WGS) entry which is preliminary data.</text>
</comment>
<dbReference type="Gene3D" id="2.10.50.10">
    <property type="entry name" value="Tumor Necrosis Factor Receptor, subunit A, domain 2"/>
    <property type="match status" value="1"/>
</dbReference>
<dbReference type="Pfam" id="PF07699">
    <property type="entry name" value="Ephrin_rec_like"/>
    <property type="match status" value="1"/>
</dbReference>
<name>A0ABD0JS27_9CAEN</name>
<accession>A0ABD0JS27</accession>
<dbReference type="InterPro" id="IPR011641">
    <property type="entry name" value="Tyr-kin_ephrin_A/B_rcpt-like"/>
</dbReference>
<dbReference type="AlphaFoldDB" id="A0ABD0JS27"/>
<reference evidence="2 3" key="1">
    <citation type="journal article" date="2023" name="Sci. Data">
        <title>Genome assembly of the Korean intertidal mud-creeper Batillaria attramentaria.</title>
        <authorList>
            <person name="Patra A.K."/>
            <person name="Ho P.T."/>
            <person name="Jun S."/>
            <person name="Lee S.J."/>
            <person name="Kim Y."/>
            <person name="Won Y.J."/>
        </authorList>
    </citation>
    <scope>NUCLEOTIDE SEQUENCE [LARGE SCALE GENOMIC DNA]</scope>
    <source>
        <strain evidence="2">Wonlab-2016</strain>
    </source>
</reference>